<evidence type="ECO:0000259" key="3">
    <source>
        <dbReference type="Pfam" id="PF01266"/>
    </source>
</evidence>
<organism evidence="4 5">
    <name type="scientific">Cryptosporangium minutisporangium</name>
    <dbReference type="NCBI Taxonomy" id="113569"/>
    <lineage>
        <taxon>Bacteria</taxon>
        <taxon>Bacillati</taxon>
        <taxon>Actinomycetota</taxon>
        <taxon>Actinomycetes</taxon>
        <taxon>Cryptosporangiales</taxon>
        <taxon>Cryptosporangiaceae</taxon>
        <taxon>Cryptosporangium</taxon>
    </lineage>
</organism>
<dbReference type="Proteomes" id="UP001501676">
    <property type="component" value="Unassembled WGS sequence"/>
</dbReference>
<dbReference type="Pfam" id="PF01266">
    <property type="entry name" value="DAO"/>
    <property type="match status" value="1"/>
</dbReference>
<evidence type="ECO:0000313" key="4">
    <source>
        <dbReference type="EMBL" id="GAA3397294.1"/>
    </source>
</evidence>
<protein>
    <submittedName>
        <fullName evidence="4">FAD-dependent oxidoreductase</fullName>
    </submittedName>
</protein>
<sequence length="462" mass="48617">MVVVGGGIGGLTTALLLGRRGHRVVVVEQEPVAAPAALEDARWWWRSGAPQAAHAHVFPARCRELLAAEAPDVLAALHRADVTEVRLTRQAPDTLTGPVGHDARLVTLAARRSVFEWVLRRAVLAERGVTLLSGLSAVGLTLDRAEIPQVTGVRLTGGQNLRADLVVDAAGRRSPVPGWLAAAGAPVPVTDELPGGVTSHSRFYEVRNGRPRPTGVLGGAYDGYTCRLVPADAGAFAVTFEVPEGERAFDDLVDGRTFDRAAAAVPGFAEWLDPGTSRRSTRVARLTSADNRLQRMTRDGRPLLVGVLSVGDAVCATSPGLGHGVALALLSAVRLVQVTDAHPGVGRSDAEARTLAMDAAITAEIAPWFHDAAGRTGSGTAATHTPLSYPELALAAQRDPEVWAAYTRLQNMLVLPAAVLGDPEIVAKARAVLASGWQPQPDDVPSHDELVALLAEPRLVTV</sequence>
<keyword evidence="5" id="KW-1185">Reference proteome</keyword>
<feature type="domain" description="FAD dependent oxidoreductase" evidence="3">
    <location>
        <begin position="2"/>
        <end position="72"/>
    </location>
</feature>
<gene>
    <name evidence="4" type="ORF">GCM10020369_77020</name>
</gene>
<comment type="caution">
    <text evidence="4">The sequence shown here is derived from an EMBL/GenBank/DDBJ whole genome shotgun (WGS) entry which is preliminary data.</text>
</comment>
<accession>A0ABP6TBC4</accession>
<dbReference type="Gene3D" id="3.50.50.60">
    <property type="entry name" value="FAD/NAD(P)-binding domain"/>
    <property type="match status" value="1"/>
</dbReference>
<evidence type="ECO:0000313" key="5">
    <source>
        <dbReference type="Proteomes" id="UP001501676"/>
    </source>
</evidence>
<dbReference type="EMBL" id="BAAAYN010000064">
    <property type="protein sequence ID" value="GAA3397294.1"/>
    <property type="molecule type" value="Genomic_DNA"/>
</dbReference>
<dbReference type="PANTHER" id="PTHR43747">
    <property type="entry name" value="FAD-BINDING PROTEIN"/>
    <property type="match status" value="1"/>
</dbReference>
<evidence type="ECO:0000256" key="2">
    <source>
        <dbReference type="ARBA" id="ARBA00038396"/>
    </source>
</evidence>
<dbReference type="InterPro" id="IPR036188">
    <property type="entry name" value="FAD/NAD-bd_sf"/>
</dbReference>
<dbReference type="SUPFAM" id="SSF51905">
    <property type="entry name" value="FAD/NAD(P)-binding domain"/>
    <property type="match status" value="1"/>
</dbReference>
<dbReference type="PANTHER" id="PTHR43747:SF5">
    <property type="entry name" value="FAD-BINDING DOMAIN-CONTAINING PROTEIN"/>
    <property type="match status" value="1"/>
</dbReference>
<proteinExistence type="inferred from homology"/>
<keyword evidence="1" id="KW-0560">Oxidoreductase</keyword>
<dbReference type="InterPro" id="IPR006076">
    <property type="entry name" value="FAD-dep_OxRdtase"/>
</dbReference>
<name>A0ABP6TBC4_9ACTN</name>
<evidence type="ECO:0000256" key="1">
    <source>
        <dbReference type="ARBA" id="ARBA00023002"/>
    </source>
</evidence>
<comment type="similarity">
    <text evidence="2">Belongs to the flavin-dependent halogenase family. Bacterial tryptophan halogenase subfamily.</text>
</comment>
<reference evidence="5" key="1">
    <citation type="journal article" date="2019" name="Int. J. Syst. Evol. Microbiol.">
        <title>The Global Catalogue of Microorganisms (GCM) 10K type strain sequencing project: providing services to taxonomists for standard genome sequencing and annotation.</title>
        <authorList>
            <consortium name="The Broad Institute Genomics Platform"/>
            <consortium name="The Broad Institute Genome Sequencing Center for Infectious Disease"/>
            <person name="Wu L."/>
            <person name="Ma J."/>
        </authorList>
    </citation>
    <scope>NUCLEOTIDE SEQUENCE [LARGE SCALE GENOMIC DNA]</scope>
    <source>
        <strain evidence="5">JCM 9458</strain>
    </source>
</reference>
<dbReference type="InterPro" id="IPR050816">
    <property type="entry name" value="Flavin-dep_Halogenase_NPB"/>
</dbReference>